<proteinExistence type="predicted"/>
<dbReference type="RefSeq" id="WP_147098914.1">
    <property type="nucleotide sequence ID" value="NZ_JBHUFH010000012.1"/>
</dbReference>
<evidence type="ECO:0000313" key="1">
    <source>
        <dbReference type="EMBL" id="TXB68769.1"/>
    </source>
</evidence>
<reference evidence="1 2" key="1">
    <citation type="submission" date="2019-08" db="EMBL/GenBank/DDBJ databases">
        <authorList>
            <person name="Ye J."/>
        </authorList>
    </citation>
    <scope>NUCLEOTIDE SEQUENCE [LARGE SCALE GENOMIC DNA]</scope>
    <source>
        <strain evidence="1 2">TK008</strain>
    </source>
</reference>
<name>A0A5C6S2D9_9RHOB</name>
<sequence length="70" mass="8186">MSGAESHLNIRSINDFYERWPNLREHPLQLLENDQLPADLRMVLNWMVVVIDRVGPADLDRSSPDDFPNR</sequence>
<dbReference type="EMBL" id="VOPL01000004">
    <property type="protein sequence ID" value="TXB68769.1"/>
    <property type="molecule type" value="Genomic_DNA"/>
</dbReference>
<gene>
    <name evidence="1" type="ORF">FQV27_12400</name>
</gene>
<protein>
    <submittedName>
        <fullName evidence="1">Uncharacterized protein</fullName>
    </submittedName>
</protein>
<comment type="caution">
    <text evidence="1">The sequence shown here is derived from an EMBL/GenBank/DDBJ whole genome shotgun (WGS) entry which is preliminary data.</text>
</comment>
<accession>A0A5C6S2D9</accession>
<keyword evidence="2" id="KW-1185">Reference proteome</keyword>
<evidence type="ECO:0000313" key="2">
    <source>
        <dbReference type="Proteomes" id="UP000321562"/>
    </source>
</evidence>
<dbReference type="Proteomes" id="UP000321562">
    <property type="component" value="Unassembled WGS sequence"/>
</dbReference>
<dbReference type="OrthoDB" id="8480178at2"/>
<organism evidence="1 2">
    <name type="scientific">Paracoccus aurantiacus</name>
    <dbReference type="NCBI Taxonomy" id="2599412"/>
    <lineage>
        <taxon>Bacteria</taxon>
        <taxon>Pseudomonadati</taxon>
        <taxon>Pseudomonadota</taxon>
        <taxon>Alphaproteobacteria</taxon>
        <taxon>Rhodobacterales</taxon>
        <taxon>Paracoccaceae</taxon>
        <taxon>Paracoccus</taxon>
    </lineage>
</organism>
<dbReference type="AlphaFoldDB" id="A0A5C6S2D9"/>